<accession>A0A0F9CYC6</accession>
<dbReference type="SUPFAM" id="SSF51569">
    <property type="entry name" value="Aldolase"/>
    <property type="match status" value="1"/>
</dbReference>
<dbReference type="AlphaFoldDB" id="A0A0F9CYC6"/>
<sequence length="58" mass="6422">MALIIAEAGINHCGNWNMAHELIKIAKDVGADIWKTQVYDPFELFGPDGQTPNPEILD</sequence>
<protein>
    <recommendedName>
        <fullName evidence="2">N-acetylneuraminic acid synthase N-terminal domain-containing protein</fullName>
    </recommendedName>
</protein>
<evidence type="ECO:0008006" key="2">
    <source>
        <dbReference type="Google" id="ProtNLM"/>
    </source>
</evidence>
<gene>
    <name evidence="1" type="ORF">LCGC14_2611620</name>
</gene>
<dbReference type="Gene3D" id="3.20.20.70">
    <property type="entry name" value="Aldolase class I"/>
    <property type="match status" value="1"/>
</dbReference>
<proteinExistence type="predicted"/>
<feature type="non-terminal residue" evidence="1">
    <location>
        <position position="58"/>
    </location>
</feature>
<reference evidence="1" key="1">
    <citation type="journal article" date="2015" name="Nature">
        <title>Complex archaea that bridge the gap between prokaryotes and eukaryotes.</title>
        <authorList>
            <person name="Spang A."/>
            <person name="Saw J.H."/>
            <person name="Jorgensen S.L."/>
            <person name="Zaremba-Niedzwiedzka K."/>
            <person name="Martijn J."/>
            <person name="Lind A.E."/>
            <person name="van Eijk R."/>
            <person name="Schleper C."/>
            <person name="Guy L."/>
            <person name="Ettema T.J."/>
        </authorList>
    </citation>
    <scope>NUCLEOTIDE SEQUENCE</scope>
</reference>
<evidence type="ECO:0000313" key="1">
    <source>
        <dbReference type="EMBL" id="KKL04883.1"/>
    </source>
</evidence>
<dbReference type="EMBL" id="LAZR01044349">
    <property type="protein sequence ID" value="KKL04883.1"/>
    <property type="molecule type" value="Genomic_DNA"/>
</dbReference>
<dbReference type="InterPro" id="IPR013785">
    <property type="entry name" value="Aldolase_TIM"/>
</dbReference>
<comment type="caution">
    <text evidence="1">The sequence shown here is derived from an EMBL/GenBank/DDBJ whole genome shotgun (WGS) entry which is preliminary data.</text>
</comment>
<name>A0A0F9CYC6_9ZZZZ</name>
<organism evidence="1">
    <name type="scientific">marine sediment metagenome</name>
    <dbReference type="NCBI Taxonomy" id="412755"/>
    <lineage>
        <taxon>unclassified sequences</taxon>
        <taxon>metagenomes</taxon>
        <taxon>ecological metagenomes</taxon>
    </lineage>
</organism>